<evidence type="ECO:0000313" key="2">
    <source>
        <dbReference type="Proteomes" id="UP000679725"/>
    </source>
</evidence>
<comment type="caution">
    <text evidence="1">The sequence shown here is derived from an EMBL/GenBank/DDBJ whole genome shotgun (WGS) entry which is preliminary data.</text>
</comment>
<keyword evidence="2" id="KW-1185">Reference proteome</keyword>
<evidence type="ECO:0000313" key="1">
    <source>
        <dbReference type="EMBL" id="CAG5068484.1"/>
    </source>
</evidence>
<dbReference type="EMBL" id="CAJRAU010000001">
    <property type="protein sequence ID" value="CAG5068484.1"/>
    <property type="molecule type" value="Genomic_DNA"/>
</dbReference>
<reference evidence="1 2" key="1">
    <citation type="submission" date="2021-04" db="EMBL/GenBank/DDBJ databases">
        <authorList>
            <person name="Rodrigo-Torres L."/>
            <person name="Arahal R. D."/>
            <person name="Lucena T."/>
        </authorList>
    </citation>
    <scope>NUCLEOTIDE SEQUENCE [LARGE SCALE GENOMIC DNA]</scope>
    <source>
        <strain evidence="1 2">CECT 9623</strain>
    </source>
</reference>
<gene>
    <name evidence="1" type="ORF">DYBT9623_01215</name>
</gene>
<dbReference type="Proteomes" id="UP000679725">
    <property type="component" value="Unassembled WGS sequence"/>
</dbReference>
<protein>
    <submittedName>
        <fullName evidence="1">Uncharacterized protein</fullName>
    </submittedName>
</protein>
<sequence length="37" mass="4571">MSQIYNYYFNQMLNPRYYIIFSRNSKITKKVESICIT</sequence>
<accession>A0ABM8ULY1</accession>
<organism evidence="1 2">
    <name type="scientific">Dyadobacter linearis</name>
    <dbReference type="NCBI Taxonomy" id="2823330"/>
    <lineage>
        <taxon>Bacteria</taxon>
        <taxon>Pseudomonadati</taxon>
        <taxon>Bacteroidota</taxon>
        <taxon>Cytophagia</taxon>
        <taxon>Cytophagales</taxon>
        <taxon>Spirosomataceae</taxon>
        <taxon>Dyadobacter</taxon>
    </lineage>
</organism>
<proteinExistence type="predicted"/>
<name>A0ABM8ULY1_9BACT</name>